<keyword evidence="3" id="KW-1185">Reference proteome</keyword>
<dbReference type="AlphaFoldDB" id="A0A090KSM5"/>
<keyword evidence="1" id="KW-0472">Membrane</keyword>
<dbReference type="GeneID" id="36385323"/>
<dbReference type="EMBL" id="LN609399">
    <property type="protein sequence ID" value="CEF60510.1"/>
    <property type="molecule type" value="Genomic_DNA"/>
</dbReference>
<organism evidence="2">
    <name type="scientific">Strongyloides ratti</name>
    <name type="common">Parasitic roundworm</name>
    <dbReference type="NCBI Taxonomy" id="34506"/>
    <lineage>
        <taxon>Eukaryota</taxon>
        <taxon>Metazoa</taxon>
        <taxon>Ecdysozoa</taxon>
        <taxon>Nematoda</taxon>
        <taxon>Chromadorea</taxon>
        <taxon>Rhabditida</taxon>
        <taxon>Tylenchina</taxon>
        <taxon>Panagrolaimomorpha</taxon>
        <taxon>Strongyloidoidea</taxon>
        <taxon>Strongyloididae</taxon>
        <taxon>Strongyloides</taxon>
    </lineage>
</organism>
<dbReference type="CTD" id="36385323"/>
<protein>
    <submittedName>
        <fullName evidence="2 4">Uncharacterized protein</fullName>
    </submittedName>
</protein>
<evidence type="ECO:0000313" key="5">
    <source>
        <dbReference type="WormBase" id="SRAE_X000224850"/>
    </source>
</evidence>
<dbReference type="OrthoDB" id="5867820at2759"/>
<reference evidence="2" key="1">
    <citation type="submission" date="2014-09" db="EMBL/GenBank/DDBJ databases">
        <authorList>
            <person name="Aslett A.Martin."/>
        </authorList>
    </citation>
    <scope>NUCLEOTIDE SEQUENCE</scope>
    <source>
        <strain evidence="2">ED321 Heterogonic</strain>
    </source>
</reference>
<evidence type="ECO:0000313" key="3">
    <source>
        <dbReference type="Proteomes" id="UP000035682"/>
    </source>
</evidence>
<reference evidence="4" key="3">
    <citation type="submission" date="2020-12" db="UniProtKB">
        <authorList>
            <consortium name="WormBaseParasite"/>
        </authorList>
    </citation>
    <scope>IDENTIFICATION</scope>
</reference>
<evidence type="ECO:0000313" key="2">
    <source>
        <dbReference type="EMBL" id="CEF60510.1"/>
    </source>
</evidence>
<evidence type="ECO:0000313" key="4">
    <source>
        <dbReference type="WBParaSite" id="SRAE_X000224850.1"/>
    </source>
</evidence>
<accession>A0A090KSM5</accession>
<gene>
    <name evidence="2 4 5" type="ORF">SRAE_X000224850</name>
</gene>
<feature type="transmembrane region" description="Helical" evidence="1">
    <location>
        <begin position="42"/>
        <end position="62"/>
    </location>
</feature>
<proteinExistence type="predicted"/>
<reference evidence="3" key="2">
    <citation type="submission" date="2014-09" db="EMBL/GenBank/DDBJ databases">
        <authorList>
            <person name="Martin A.A."/>
        </authorList>
    </citation>
    <scope>NUCLEOTIDE SEQUENCE</scope>
    <source>
        <strain evidence="3">ED321</strain>
    </source>
</reference>
<evidence type="ECO:0000256" key="1">
    <source>
        <dbReference type="SAM" id="Phobius"/>
    </source>
</evidence>
<keyword evidence="1" id="KW-1133">Transmembrane helix</keyword>
<dbReference type="WBParaSite" id="SRAE_X000224850.1">
    <property type="protein sequence ID" value="SRAE_X000224850.1"/>
    <property type="gene ID" value="WBGene00267829"/>
</dbReference>
<sequence>MPKIKLSSYIDSKFNFTNTTSIVDFLTPSKEELHKQHQDAKICLMGWLVMIIWVSIICFATKDFWLGNQCFNNDETEKIENNSFEEEI</sequence>
<dbReference type="RefSeq" id="XP_024499719.1">
    <property type="nucleotide sequence ID" value="XM_024645436.1"/>
</dbReference>
<name>A0A090KSM5_STRRB</name>
<keyword evidence="1" id="KW-0812">Transmembrane</keyword>
<dbReference type="Proteomes" id="UP000035682">
    <property type="component" value="Unplaced"/>
</dbReference>
<dbReference type="WormBase" id="SRAE_X000224850">
    <property type="protein sequence ID" value="SRP05691"/>
    <property type="gene ID" value="WBGene00267829"/>
</dbReference>